<protein>
    <submittedName>
        <fullName evidence="4">CBS domain-containing protein</fullName>
    </submittedName>
</protein>
<dbReference type="EMBL" id="JAMQKB010000002">
    <property type="protein sequence ID" value="MDC3423719.1"/>
    <property type="molecule type" value="Genomic_DNA"/>
</dbReference>
<accession>A0A9X3WUN5</accession>
<keyword evidence="1 2" id="KW-0129">CBS domain</keyword>
<dbReference type="PROSITE" id="PS51371">
    <property type="entry name" value="CBS"/>
    <property type="match status" value="2"/>
</dbReference>
<dbReference type="PANTHER" id="PTHR43080">
    <property type="entry name" value="CBS DOMAIN-CONTAINING PROTEIN CBSX3, MITOCHONDRIAL"/>
    <property type="match status" value="1"/>
</dbReference>
<dbReference type="AlphaFoldDB" id="A0A9X3WUN5"/>
<dbReference type="SMART" id="SM00116">
    <property type="entry name" value="CBS"/>
    <property type="match status" value="2"/>
</dbReference>
<keyword evidence="5" id="KW-1185">Reference proteome</keyword>
<dbReference type="InterPro" id="IPR000644">
    <property type="entry name" value="CBS_dom"/>
</dbReference>
<reference evidence="4" key="1">
    <citation type="submission" date="2022-06" db="EMBL/GenBank/DDBJ databases">
        <title>Aquibacillus sp. a new bacterium isolated from soil saline samples.</title>
        <authorList>
            <person name="Galisteo C."/>
            <person name="De La Haba R."/>
            <person name="Sanchez-Porro C."/>
            <person name="Ventosa A."/>
        </authorList>
    </citation>
    <scope>NUCLEOTIDE SEQUENCE</scope>
    <source>
        <strain evidence="4">3ASR75-11</strain>
    </source>
</reference>
<gene>
    <name evidence="4" type="ORF">NC797_04250</name>
</gene>
<dbReference type="Pfam" id="PF00571">
    <property type="entry name" value="CBS"/>
    <property type="match status" value="2"/>
</dbReference>
<feature type="domain" description="CBS" evidence="3">
    <location>
        <begin position="1"/>
        <end position="58"/>
    </location>
</feature>
<evidence type="ECO:0000256" key="1">
    <source>
        <dbReference type="ARBA" id="ARBA00023122"/>
    </source>
</evidence>
<dbReference type="SUPFAM" id="SSF54631">
    <property type="entry name" value="CBS-domain pair"/>
    <property type="match status" value="1"/>
</dbReference>
<comment type="caution">
    <text evidence="4">The sequence shown here is derived from an EMBL/GenBank/DDBJ whole genome shotgun (WGS) entry which is preliminary data.</text>
</comment>
<evidence type="ECO:0000313" key="4">
    <source>
        <dbReference type="EMBL" id="MDC3423719.1"/>
    </source>
</evidence>
<dbReference type="InterPro" id="IPR051257">
    <property type="entry name" value="Diverse_CBS-Domain"/>
</dbReference>
<evidence type="ECO:0000313" key="5">
    <source>
        <dbReference type="Proteomes" id="UP001145050"/>
    </source>
</evidence>
<dbReference type="PANTHER" id="PTHR43080:SF2">
    <property type="entry name" value="CBS DOMAIN-CONTAINING PROTEIN"/>
    <property type="match status" value="1"/>
</dbReference>
<organism evidence="4 5">
    <name type="scientific">Terrihalobacillus insolitus</name>
    <dbReference type="NCBI Taxonomy" id="2950438"/>
    <lineage>
        <taxon>Bacteria</taxon>
        <taxon>Bacillati</taxon>
        <taxon>Bacillota</taxon>
        <taxon>Bacilli</taxon>
        <taxon>Bacillales</taxon>
        <taxon>Bacillaceae</taxon>
        <taxon>Terrihalobacillus</taxon>
    </lineage>
</organism>
<dbReference type="Gene3D" id="3.10.580.10">
    <property type="entry name" value="CBS-domain"/>
    <property type="match status" value="1"/>
</dbReference>
<name>A0A9X3WUN5_9BACI</name>
<proteinExistence type="predicted"/>
<dbReference type="InterPro" id="IPR046342">
    <property type="entry name" value="CBS_dom_sf"/>
</dbReference>
<evidence type="ECO:0000256" key="2">
    <source>
        <dbReference type="PROSITE-ProRule" id="PRU00703"/>
    </source>
</evidence>
<sequence>MKEDVTFSKPEDDLKEVSVMMKKHNLDTIPICDSEQKLVGMVTAHDIVLQGFAEEKPGTTKVSEIMNGDLAFVEPDTSIDEAKKLMAQHNVRRLPVTVNGNLVGVVSLDDIQ</sequence>
<evidence type="ECO:0000259" key="3">
    <source>
        <dbReference type="PROSITE" id="PS51371"/>
    </source>
</evidence>
<dbReference type="Proteomes" id="UP001145050">
    <property type="component" value="Unassembled WGS sequence"/>
</dbReference>
<feature type="domain" description="CBS" evidence="3">
    <location>
        <begin position="66"/>
        <end position="112"/>
    </location>
</feature>